<keyword evidence="3" id="KW-1185">Reference proteome</keyword>
<dbReference type="PROSITE" id="PS51186">
    <property type="entry name" value="GNAT"/>
    <property type="match status" value="1"/>
</dbReference>
<organism evidence="2 3">
    <name type="scientific">Labilithrix luteola</name>
    <dbReference type="NCBI Taxonomy" id="1391654"/>
    <lineage>
        <taxon>Bacteria</taxon>
        <taxon>Pseudomonadati</taxon>
        <taxon>Myxococcota</taxon>
        <taxon>Polyangia</taxon>
        <taxon>Polyangiales</taxon>
        <taxon>Labilitrichaceae</taxon>
        <taxon>Labilithrix</taxon>
    </lineage>
</organism>
<dbReference type="GO" id="GO:0016747">
    <property type="term" value="F:acyltransferase activity, transferring groups other than amino-acyl groups"/>
    <property type="evidence" value="ECO:0007669"/>
    <property type="project" value="InterPro"/>
</dbReference>
<dbReference type="KEGG" id="llu:AKJ09_08611"/>
<gene>
    <name evidence="2" type="ORF">AKJ09_08611</name>
</gene>
<dbReference type="InterPro" id="IPR000182">
    <property type="entry name" value="GNAT_dom"/>
</dbReference>
<dbReference type="Gene3D" id="3.40.630.30">
    <property type="match status" value="1"/>
</dbReference>
<dbReference type="EMBL" id="CP012333">
    <property type="protein sequence ID" value="AKV01948.1"/>
    <property type="molecule type" value="Genomic_DNA"/>
</dbReference>
<name>A0A0K1Q881_9BACT</name>
<evidence type="ECO:0000259" key="1">
    <source>
        <dbReference type="PROSITE" id="PS51186"/>
    </source>
</evidence>
<proteinExistence type="predicted"/>
<evidence type="ECO:0000313" key="3">
    <source>
        <dbReference type="Proteomes" id="UP000064967"/>
    </source>
</evidence>
<reference evidence="2 3" key="1">
    <citation type="submission" date="2015-08" db="EMBL/GenBank/DDBJ databases">
        <authorList>
            <person name="Babu N.S."/>
            <person name="Beckwith C.J."/>
            <person name="Beseler K.G."/>
            <person name="Brison A."/>
            <person name="Carone J.V."/>
            <person name="Caskin T.P."/>
            <person name="Diamond M."/>
            <person name="Durham M.E."/>
            <person name="Foxe J.M."/>
            <person name="Go M."/>
            <person name="Henderson B.A."/>
            <person name="Jones I.B."/>
            <person name="McGettigan J.A."/>
            <person name="Micheletti S.J."/>
            <person name="Nasrallah M.E."/>
            <person name="Ortiz D."/>
            <person name="Piller C.R."/>
            <person name="Privatt S.R."/>
            <person name="Schneider S.L."/>
            <person name="Sharp S."/>
            <person name="Smith T.C."/>
            <person name="Stanton J.D."/>
            <person name="Ullery H.E."/>
            <person name="Wilson R.J."/>
            <person name="Serrano M.G."/>
            <person name="Buck G."/>
            <person name="Lee V."/>
            <person name="Wang Y."/>
            <person name="Carvalho R."/>
            <person name="Voegtly L."/>
            <person name="Shi R."/>
            <person name="Duckworth R."/>
            <person name="Johnson A."/>
            <person name="Loviza R."/>
            <person name="Walstead R."/>
            <person name="Shah Z."/>
            <person name="Kiflezghi M."/>
            <person name="Wade K."/>
            <person name="Ball S.L."/>
            <person name="Bradley K.W."/>
            <person name="Asai D.J."/>
            <person name="Bowman C.A."/>
            <person name="Russell D.A."/>
            <person name="Pope W.H."/>
            <person name="Jacobs-Sera D."/>
            <person name="Hendrix R.W."/>
            <person name="Hatfull G.F."/>
        </authorList>
    </citation>
    <scope>NUCLEOTIDE SEQUENCE [LARGE SCALE GENOMIC DNA]</scope>
    <source>
        <strain evidence="2 3">DSM 27648</strain>
    </source>
</reference>
<dbReference type="SUPFAM" id="SSF55729">
    <property type="entry name" value="Acyl-CoA N-acyltransferases (Nat)"/>
    <property type="match status" value="1"/>
</dbReference>
<dbReference type="Pfam" id="PF13508">
    <property type="entry name" value="Acetyltransf_7"/>
    <property type="match status" value="1"/>
</dbReference>
<dbReference type="AlphaFoldDB" id="A0A0K1Q881"/>
<sequence length="165" mass="17638">MNVRIRDATPADEEFLWTMLTYAASMDPGGAASVAAAKSDDNLGSYVKGWMRAGDLGVVAVDGSGAPLGAAWLRLLEGPPMPFKVATPELPELAIAVEPRARGQKLGASMLEELFRRSSGRYPAIVLSVRATNPSIHLYERAGFVEASRIPNRVGGDSIVMRRAL</sequence>
<dbReference type="STRING" id="1391654.AKJ09_08611"/>
<dbReference type="Proteomes" id="UP000064967">
    <property type="component" value="Chromosome"/>
</dbReference>
<accession>A0A0K1Q881</accession>
<keyword evidence="2" id="KW-0808">Transferase</keyword>
<dbReference type="InterPro" id="IPR016181">
    <property type="entry name" value="Acyl_CoA_acyltransferase"/>
</dbReference>
<protein>
    <submittedName>
        <fullName evidence="2">Histone acetyltransferase HPA2</fullName>
    </submittedName>
</protein>
<evidence type="ECO:0000313" key="2">
    <source>
        <dbReference type="EMBL" id="AKV01948.1"/>
    </source>
</evidence>
<dbReference type="RefSeq" id="WP_169928221.1">
    <property type="nucleotide sequence ID" value="NZ_CP012333.1"/>
</dbReference>
<feature type="domain" description="N-acetyltransferase" evidence="1">
    <location>
        <begin position="3"/>
        <end position="165"/>
    </location>
</feature>